<evidence type="ECO:0000256" key="3">
    <source>
        <dbReference type="ARBA" id="ARBA00023163"/>
    </source>
</evidence>
<reference evidence="7 8" key="2">
    <citation type="journal article" date="2024" name="Int. J. Syst. Evol. Microbiol.">
        <title>Proposal of Lactobacillus amylovorus subsp. animalis subsp. nov. and an emended description of Lactobacillus amylovorus.</title>
        <authorList>
            <person name="Yamane K."/>
            <person name="Tanizawa Y."/>
            <person name="Kobayashi H."/>
            <person name="Kamizono T."/>
            <person name="Kojima Y."/>
            <person name="Takagi H."/>
            <person name="Tohno M."/>
        </authorList>
    </citation>
    <scope>NUCLEOTIDE SEQUENCE [LARGE SCALE GENOMIC DNA]</scope>
    <source>
        <strain evidence="6 7">BF125</strain>
        <strain evidence="5 8">BF186</strain>
    </source>
</reference>
<dbReference type="Proteomes" id="UP001346800">
    <property type="component" value="Unassembled WGS sequence"/>
</dbReference>
<dbReference type="EMBL" id="BTFQ01000023">
    <property type="protein sequence ID" value="GMM13503.1"/>
    <property type="molecule type" value="Genomic_DNA"/>
</dbReference>
<dbReference type="PANTHER" id="PTHR44846:SF1">
    <property type="entry name" value="MANNOSYL-D-GLYCERATE TRANSPORT_METABOLISM SYSTEM REPRESSOR MNGR-RELATED"/>
    <property type="match status" value="1"/>
</dbReference>
<evidence type="ECO:0000259" key="4">
    <source>
        <dbReference type="PROSITE" id="PS50949"/>
    </source>
</evidence>
<dbReference type="Gene3D" id="1.10.10.10">
    <property type="entry name" value="Winged helix-like DNA-binding domain superfamily/Winged helix DNA-binding domain"/>
    <property type="match status" value="1"/>
</dbReference>
<gene>
    <name evidence="6" type="ORF">LABF125_01690</name>
    <name evidence="5" type="ORF">LABF186_06170</name>
</gene>
<dbReference type="InterPro" id="IPR000524">
    <property type="entry name" value="Tscrpt_reg_HTH_GntR"/>
</dbReference>
<dbReference type="Proteomes" id="UP001332503">
    <property type="component" value="Unassembled WGS sequence"/>
</dbReference>
<reference evidence="5" key="1">
    <citation type="submission" date="2023-06" db="EMBL/GenBank/DDBJ databases">
        <authorList>
            <person name="Tohno M."/>
            <person name="Tanizawa Y."/>
        </authorList>
    </citation>
    <scope>NUCLEOTIDE SEQUENCE</scope>
    <source>
        <strain evidence="6">BF125</strain>
        <strain evidence="5">BF186</strain>
    </source>
</reference>
<accession>A0ABD0C2J4</accession>
<feature type="domain" description="HTH gntR-type" evidence="4">
    <location>
        <begin position="6"/>
        <end position="74"/>
    </location>
</feature>
<protein>
    <submittedName>
        <fullName evidence="5">GntR family transcriptional regulator</fullName>
    </submittedName>
</protein>
<dbReference type="SUPFAM" id="SSF64288">
    <property type="entry name" value="Chorismate lyase-like"/>
    <property type="match status" value="1"/>
</dbReference>
<evidence type="ECO:0000256" key="1">
    <source>
        <dbReference type="ARBA" id="ARBA00023015"/>
    </source>
</evidence>
<name>A0ABD0C2J4_LACAM</name>
<dbReference type="PRINTS" id="PR00035">
    <property type="entry name" value="HTHGNTR"/>
</dbReference>
<organism evidence="5 8">
    <name type="scientific">Lactobacillus amylovorus subsp. animalium</name>
    <dbReference type="NCBI Taxonomy" id="3378536"/>
    <lineage>
        <taxon>Bacteria</taxon>
        <taxon>Bacillati</taxon>
        <taxon>Bacillota</taxon>
        <taxon>Bacilli</taxon>
        <taxon>Lactobacillales</taxon>
        <taxon>Lactobacillaceae</taxon>
        <taxon>Lactobacillus</taxon>
    </lineage>
</organism>
<evidence type="ECO:0000313" key="6">
    <source>
        <dbReference type="EMBL" id="GMM15036.1"/>
    </source>
</evidence>
<keyword evidence="3" id="KW-0804">Transcription</keyword>
<comment type="caution">
    <text evidence="5">The sequence shown here is derived from an EMBL/GenBank/DDBJ whole genome shotgun (WGS) entry which is preliminary data.</text>
</comment>
<dbReference type="AlphaFoldDB" id="A0ABD0C2J4"/>
<dbReference type="InterPro" id="IPR036390">
    <property type="entry name" value="WH_DNA-bd_sf"/>
</dbReference>
<dbReference type="CDD" id="cd07377">
    <property type="entry name" value="WHTH_GntR"/>
    <property type="match status" value="1"/>
</dbReference>
<dbReference type="Pfam" id="PF00392">
    <property type="entry name" value="GntR"/>
    <property type="match status" value="1"/>
</dbReference>
<dbReference type="Pfam" id="PF07702">
    <property type="entry name" value="UTRA"/>
    <property type="match status" value="1"/>
</dbReference>
<evidence type="ECO:0000313" key="7">
    <source>
        <dbReference type="Proteomes" id="UP001332503"/>
    </source>
</evidence>
<keyword evidence="2" id="KW-0238">DNA-binding</keyword>
<evidence type="ECO:0000313" key="8">
    <source>
        <dbReference type="Proteomes" id="UP001346800"/>
    </source>
</evidence>
<dbReference type="SMART" id="SM00345">
    <property type="entry name" value="HTH_GNTR"/>
    <property type="match status" value="1"/>
</dbReference>
<dbReference type="InterPro" id="IPR050679">
    <property type="entry name" value="Bact_HTH_transcr_reg"/>
</dbReference>
<keyword evidence="7" id="KW-1185">Reference proteome</keyword>
<dbReference type="PANTHER" id="PTHR44846">
    <property type="entry name" value="MANNOSYL-D-GLYCERATE TRANSPORT/METABOLISM SYSTEM REPRESSOR MNGR-RELATED"/>
    <property type="match status" value="1"/>
</dbReference>
<dbReference type="InterPro" id="IPR011663">
    <property type="entry name" value="UTRA"/>
</dbReference>
<dbReference type="RefSeq" id="WP_338186983.1">
    <property type="nucleotide sequence ID" value="NZ_BTFQ01000023.1"/>
</dbReference>
<proteinExistence type="predicted"/>
<dbReference type="Gene3D" id="3.40.1410.10">
    <property type="entry name" value="Chorismate lyase-like"/>
    <property type="match status" value="1"/>
</dbReference>
<dbReference type="GO" id="GO:0003677">
    <property type="term" value="F:DNA binding"/>
    <property type="evidence" value="ECO:0007669"/>
    <property type="project" value="UniProtKB-KW"/>
</dbReference>
<dbReference type="SUPFAM" id="SSF46785">
    <property type="entry name" value="Winged helix' DNA-binding domain"/>
    <property type="match status" value="1"/>
</dbReference>
<dbReference type="PROSITE" id="PS50949">
    <property type="entry name" value="HTH_GNTR"/>
    <property type="match status" value="1"/>
</dbReference>
<dbReference type="InterPro" id="IPR028978">
    <property type="entry name" value="Chorismate_lyase_/UTRA_dom_sf"/>
</dbReference>
<sequence length="235" mass="27643">MDNASVPLYQRMMMQIVHDIEAGTLKENDKLPSEQELGKIFNISRITVRKALEELQVRHFIYKKRGQGSFILSRKQRNKFYYYLDIKEKIEEMDLLPQSEINEFNIVADKKYAEIKYAMNLSSTDYIYEIEKTYFGDKERIMFSHCFIAYERFPEIKIDELENEDILPILYGKYDLVPDSIETNSTAAIVKKDDQKHLDANVGDPMVIRKVEVIENKRIVLSEVSEVVGFLPMYL</sequence>
<evidence type="ECO:0000313" key="5">
    <source>
        <dbReference type="EMBL" id="GMM13503.1"/>
    </source>
</evidence>
<keyword evidence="1" id="KW-0805">Transcription regulation</keyword>
<dbReference type="InterPro" id="IPR036388">
    <property type="entry name" value="WH-like_DNA-bd_sf"/>
</dbReference>
<dbReference type="EMBL" id="BTFR01000004">
    <property type="protein sequence ID" value="GMM15036.1"/>
    <property type="molecule type" value="Genomic_DNA"/>
</dbReference>
<evidence type="ECO:0000256" key="2">
    <source>
        <dbReference type="ARBA" id="ARBA00023125"/>
    </source>
</evidence>